<reference evidence="2" key="1">
    <citation type="submission" date="2023-01" db="EMBL/GenBank/DDBJ databases">
        <title>Colletotrichum chrysophilum M932 genome sequence.</title>
        <authorList>
            <person name="Baroncelli R."/>
        </authorList>
    </citation>
    <scope>NUCLEOTIDE SEQUENCE</scope>
    <source>
        <strain evidence="2">M932</strain>
    </source>
</reference>
<feature type="region of interest" description="Disordered" evidence="1">
    <location>
        <begin position="50"/>
        <end position="69"/>
    </location>
</feature>
<evidence type="ECO:0000313" key="3">
    <source>
        <dbReference type="Proteomes" id="UP001243330"/>
    </source>
</evidence>
<evidence type="ECO:0000313" key="2">
    <source>
        <dbReference type="EMBL" id="KAK1840247.1"/>
    </source>
</evidence>
<comment type="caution">
    <text evidence="2">The sequence shown here is derived from an EMBL/GenBank/DDBJ whole genome shotgun (WGS) entry which is preliminary data.</text>
</comment>
<protein>
    <submittedName>
        <fullName evidence="2">Uncharacterized protein</fullName>
    </submittedName>
</protein>
<name>A0AAD9A506_9PEZI</name>
<sequence length="480" mass="52920">MFQENSAVVVYHCRPSTKNESEEPWQNSCASVPSALSLSHDLVVHHHGDGQRGLLTTLPQSRQQPKMDNRQNDLKDQIRAFANALSKSSNLPLSAIHEALESYIGQARVNEATSIAAQEMRQVIPGSEYAVIFHGYHVHTGSTPNHAFGYPINYRTTVALKNPVFFDVLKFNKFNGVLIPQQGQPIPPYHAADYVPGFQSYGCPGLAIPNHWMNILASPTTDAIHMNAEIAFPGPSDAENWDQQNSDPTFNHFLAESFPQQTHIAPPGQFVPDYWNQSSYFGHPEHIIGETHEPVPQVQLPLGIAPVIENNVAADVEHAGQQPVRSRSVEEATMQCPECFKPYKRLNYLQKFHMQSLSSRTFAAVPGPKAQTSCPTTFGSSYPSSVQTSCSPDFVRPRKGPRTYVRRPIMSSESQPVLSLLPLFPPPFDTCQSVCNYRQDDRVSASSVPRISDDAVPAIWGFDSPDIVGNINPLGAANGG</sequence>
<evidence type="ECO:0000256" key="1">
    <source>
        <dbReference type="SAM" id="MobiDB-lite"/>
    </source>
</evidence>
<dbReference type="AlphaFoldDB" id="A0AAD9A506"/>
<keyword evidence="3" id="KW-1185">Reference proteome</keyword>
<dbReference type="EMBL" id="JAQOWY010000578">
    <property type="protein sequence ID" value="KAK1840247.1"/>
    <property type="molecule type" value="Genomic_DNA"/>
</dbReference>
<proteinExistence type="predicted"/>
<dbReference type="Proteomes" id="UP001243330">
    <property type="component" value="Unassembled WGS sequence"/>
</dbReference>
<organism evidence="2 3">
    <name type="scientific">Colletotrichum chrysophilum</name>
    <dbReference type="NCBI Taxonomy" id="1836956"/>
    <lineage>
        <taxon>Eukaryota</taxon>
        <taxon>Fungi</taxon>
        <taxon>Dikarya</taxon>
        <taxon>Ascomycota</taxon>
        <taxon>Pezizomycotina</taxon>
        <taxon>Sordariomycetes</taxon>
        <taxon>Hypocreomycetidae</taxon>
        <taxon>Glomerellales</taxon>
        <taxon>Glomerellaceae</taxon>
        <taxon>Colletotrichum</taxon>
        <taxon>Colletotrichum gloeosporioides species complex</taxon>
    </lineage>
</organism>
<gene>
    <name evidence="2" type="ORF">CCHR01_17123</name>
</gene>
<accession>A0AAD9A506</accession>